<evidence type="ECO:0000313" key="4">
    <source>
        <dbReference type="Proteomes" id="UP000541444"/>
    </source>
</evidence>
<feature type="region of interest" description="Disordered" evidence="2">
    <location>
        <begin position="414"/>
        <end position="440"/>
    </location>
</feature>
<evidence type="ECO:0000256" key="2">
    <source>
        <dbReference type="SAM" id="MobiDB-lite"/>
    </source>
</evidence>
<keyword evidence="1" id="KW-0175">Coiled coil</keyword>
<protein>
    <submittedName>
        <fullName evidence="3">Uncharacterized protein</fullName>
    </submittedName>
</protein>
<organism evidence="3 4">
    <name type="scientific">Kingdonia uniflora</name>
    <dbReference type="NCBI Taxonomy" id="39325"/>
    <lineage>
        <taxon>Eukaryota</taxon>
        <taxon>Viridiplantae</taxon>
        <taxon>Streptophyta</taxon>
        <taxon>Embryophyta</taxon>
        <taxon>Tracheophyta</taxon>
        <taxon>Spermatophyta</taxon>
        <taxon>Magnoliopsida</taxon>
        <taxon>Ranunculales</taxon>
        <taxon>Circaeasteraceae</taxon>
        <taxon>Kingdonia</taxon>
    </lineage>
</organism>
<keyword evidence="4" id="KW-1185">Reference proteome</keyword>
<dbReference type="EMBL" id="JACGCM010002180">
    <property type="protein sequence ID" value="KAF6143799.1"/>
    <property type="molecule type" value="Genomic_DNA"/>
</dbReference>
<comment type="caution">
    <text evidence="3">The sequence shown here is derived from an EMBL/GenBank/DDBJ whole genome shotgun (WGS) entry which is preliminary data.</text>
</comment>
<feature type="compositionally biased region" description="Basic residues" evidence="2">
    <location>
        <begin position="348"/>
        <end position="357"/>
    </location>
</feature>
<feature type="region of interest" description="Disordered" evidence="2">
    <location>
        <begin position="348"/>
        <end position="369"/>
    </location>
</feature>
<name>A0A7J7LMK8_9MAGN</name>
<accession>A0A7J7LMK8</accession>
<reference evidence="3 4" key="1">
    <citation type="journal article" date="2020" name="IScience">
        <title>Genome Sequencing of the Endangered Kingdonia uniflora (Circaeasteraceae, Ranunculales) Reveals Potential Mechanisms of Evolutionary Specialization.</title>
        <authorList>
            <person name="Sun Y."/>
            <person name="Deng T."/>
            <person name="Zhang A."/>
            <person name="Moore M.J."/>
            <person name="Landis J.B."/>
            <person name="Lin N."/>
            <person name="Zhang H."/>
            <person name="Zhang X."/>
            <person name="Huang J."/>
            <person name="Zhang X."/>
            <person name="Sun H."/>
            <person name="Wang H."/>
        </authorList>
    </citation>
    <scope>NUCLEOTIDE SEQUENCE [LARGE SCALE GENOMIC DNA]</scope>
    <source>
        <strain evidence="3">TB1705</strain>
        <tissue evidence="3">Leaf</tissue>
    </source>
</reference>
<dbReference type="Proteomes" id="UP000541444">
    <property type="component" value="Unassembled WGS sequence"/>
</dbReference>
<dbReference type="AlphaFoldDB" id="A0A7J7LMK8"/>
<evidence type="ECO:0000256" key="1">
    <source>
        <dbReference type="SAM" id="Coils"/>
    </source>
</evidence>
<proteinExistence type="predicted"/>
<evidence type="ECO:0000313" key="3">
    <source>
        <dbReference type="EMBL" id="KAF6143799.1"/>
    </source>
</evidence>
<gene>
    <name evidence="3" type="ORF">GIB67_016720</name>
</gene>
<feature type="coiled-coil region" evidence="1">
    <location>
        <begin position="503"/>
        <end position="554"/>
    </location>
</feature>
<sequence>MVKTRSQRAVEARVLNDLHLAFKIDAIREAIFGQQGYDTVLLKTRVNYEGKTDEERGEEMNRVYWSESMRTCWRSVKDCKKLVLMMTREEIINEDMDIASGLPKACGVVGNTGCFKCNRPRRAVTPVIGVGDKEDTVAELIEWPHLKGSRVEYPIGSCRFKEFYKAKSSIDGNWGHAFAYRAQFDYGLTLALSNLAKSVMNLIGAYPAQLNCNFWEVILVCETLNGRWAASGSEGRIIAKDFLEYYPVKYVTATDSAYLSSSSSRPCFFDLSSAGRVWNDNLLWVSCECLQRSDEEPLKLNNRTITKVSRKESFIDVVAREGTELEAILKELEISRFKMVASKNNKVRRSQAKRRLAGKTPGSMEEKLSTPELNTPLKLARLNEILDGPVDMATVSSTVVRNLAKRMAVKRGATPRSVTSVSVDDSSKRRKATSPTKLQEVLEESDKITEGAELWPRFEVEAGLLEEQCQAKAREKMVVVMDDEFKKFARALRDVQLGFQDRSMELEKRISQLEGEKNQLEENLTRERGAFQLEREKEREAAALKLKEVRAESEAEAERLVTASAISRNNLAGKLYQLRYTKAEIMTFNKGNYKEMEIMDEEEVEEREDGLNVAKRTAADNQETIKQEIESSLLRVVALEGLLEVEKNPLLNCRIFVYVPSVLRPKLVIVGRARRNWLSRACRCLYCKLISMLLSICLSIRDLALNQLTSKLAELKEKVTSGSRHESELAEYRIRALNEEISDMKYNLRALKE</sequence>